<accession>K1TI45</accession>
<evidence type="ECO:0000256" key="2">
    <source>
        <dbReference type="ARBA" id="ARBA00022553"/>
    </source>
</evidence>
<dbReference type="SUPFAM" id="SSF53756">
    <property type="entry name" value="UDP-Glycosyltransferase/glycogen phosphorylase"/>
    <property type="match status" value="1"/>
</dbReference>
<dbReference type="InterPro" id="IPR000811">
    <property type="entry name" value="Glyco_trans_35"/>
</dbReference>
<organism evidence="3">
    <name type="scientific">human gut metagenome</name>
    <dbReference type="NCBI Taxonomy" id="408170"/>
    <lineage>
        <taxon>unclassified sequences</taxon>
        <taxon>metagenomes</taxon>
        <taxon>organismal metagenomes</taxon>
    </lineage>
</organism>
<dbReference type="GO" id="GO:0005975">
    <property type="term" value="P:carbohydrate metabolic process"/>
    <property type="evidence" value="ECO:0007669"/>
    <property type="project" value="InterPro"/>
</dbReference>
<proteinExistence type="inferred from homology"/>
<evidence type="ECO:0000313" key="3">
    <source>
        <dbReference type="EMBL" id="EKC67234.1"/>
    </source>
</evidence>
<protein>
    <submittedName>
        <fullName evidence="3">Glycosyl transferase, family 35</fullName>
        <ecNumber evidence="3">2.4.1.1</ecNumber>
    </submittedName>
</protein>
<name>K1TI45_9ZZZZ</name>
<reference evidence="3" key="1">
    <citation type="journal article" date="2013" name="Environ. Microbiol.">
        <title>Microbiota from the distal guts of lean and obese adolescents exhibit partial functional redundancy besides clear differences in community structure.</title>
        <authorList>
            <person name="Ferrer M."/>
            <person name="Ruiz A."/>
            <person name="Lanza F."/>
            <person name="Haange S.B."/>
            <person name="Oberbach A."/>
            <person name="Till H."/>
            <person name="Bargiela R."/>
            <person name="Campoy C."/>
            <person name="Segura M.T."/>
            <person name="Richter M."/>
            <person name="von Bergen M."/>
            <person name="Seifert J."/>
            <person name="Suarez A."/>
        </authorList>
    </citation>
    <scope>NUCLEOTIDE SEQUENCE</scope>
</reference>
<dbReference type="FunFam" id="3.40.50.2000:FF:000197">
    <property type="entry name" value="Alpha-1,4 glucan phosphorylase"/>
    <property type="match status" value="1"/>
</dbReference>
<feature type="non-terminal residue" evidence="3">
    <location>
        <position position="1"/>
    </location>
</feature>
<comment type="similarity">
    <text evidence="1">Belongs to the glycogen phosphorylase family.</text>
</comment>
<sequence length="29" mass="3394">NMCFSGKFSSDRTISDYAKEIWKIEPVQL</sequence>
<comment type="caution">
    <text evidence="3">The sequence shown here is derived from an EMBL/GenBank/DDBJ whole genome shotgun (WGS) entry which is preliminary data.</text>
</comment>
<dbReference type="Gene3D" id="3.40.50.2000">
    <property type="entry name" value="Glycogen Phosphorylase B"/>
    <property type="match status" value="1"/>
</dbReference>
<dbReference type="EC" id="2.4.1.1" evidence="3"/>
<dbReference type="GO" id="GO:0008184">
    <property type="term" value="F:glycogen phosphorylase activity"/>
    <property type="evidence" value="ECO:0007669"/>
    <property type="project" value="InterPro"/>
</dbReference>
<dbReference type="EMBL" id="AJWZ01003801">
    <property type="protein sequence ID" value="EKC67234.1"/>
    <property type="molecule type" value="Genomic_DNA"/>
</dbReference>
<keyword evidence="3" id="KW-0808">Transferase</keyword>
<keyword evidence="3" id="KW-0328">Glycosyltransferase</keyword>
<evidence type="ECO:0000256" key="1">
    <source>
        <dbReference type="ARBA" id="ARBA00006047"/>
    </source>
</evidence>
<dbReference type="AlphaFoldDB" id="K1TI45"/>
<gene>
    <name evidence="3" type="ORF">OBE_05547</name>
</gene>
<keyword evidence="2" id="KW-0597">Phosphoprotein</keyword>
<dbReference type="Pfam" id="PF00343">
    <property type="entry name" value="Phosphorylase"/>
    <property type="match status" value="1"/>
</dbReference>